<keyword evidence="7" id="KW-1015">Disulfide bond</keyword>
<keyword evidence="8" id="KW-0675">Receptor</keyword>
<dbReference type="Ensembl" id="ENSECRT00000009618.1">
    <property type="protein sequence ID" value="ENSECRP00000009466.1"/>
    <property type="gene ID" value="ENSECRG00000006335.1"/>
</dbReference>
<dbReference type="Gene3D" id="1.20.1070.10">
    <property type="entry name" value="Rhodopsin 7-helix transmembrane proteins"/>
    <property type="match status" value="1"/>
</dbReference>
<feature type="transmembrane region" description="Helical" evidence="11">
    <location>
        <begin position="217"/>
        <end position="238"/>
    </location>
</feature>
<feature type="transmembrane region" description="Helical" evidence="11">
    <location>
        <begin position="20"/>
        <end position="40"/>
    </location>
</feature>
<evidence type="ECO:0000256" key="1">
    <source>
        <dbReference type="ARBA" id="ARBA00004651"/>
    </source>
</evidence>
<dbReference type="InterPro" id="IPR017452">
    <property type="entry name" value="GPCR_Rhodpsn_7TM"/>
</dbReference>
<keyword evidence="9" id="KW-0325">Glycoprotein</keyword>
<evidence type="ECO:0000256" key="2">
    <source>
        <dbReference type="ARBA" id="ARBA00022475"/>
    </source>
</evidence>
<comment type="subcellular location">
    <subcellularLocation>
        <location evidence="1">Cell membrane</location>
        <topology evidence="1">Multi-pass membrane protein</topology>
    </subcellularLocation>
</comment>
<dbReference type="GO" id="GO:0005886">
    <property type="term" value="C:plasma membrane"/>
    <property type="evidence" value="ECO:0007669"/>
    <property type="project" value="UniProtKB-SubCell"/>
</dbReference>
<evidence type="ECO:0000256" key="3">
    <source>
        <dbReference type="ARBA" id="ARBA00022692"/>
    </source>
</evidence>
<dbReference type="Proteomes" id="UP000694620">
    <property type="component" value="Chromosome 3"/>
</dbReference>
<keyword evidence="2" id="KW-1003">Cell membrane</keyword>
<dbReference type="GeneTree" id="ENSGT00950000183136"/>
<feature type="transmembrane region" description="Helical" evidence="11">
    <location>
        <begin position="83"/>
        <end position="110"/>
    </location>
</feature>
<proteinExistence type="predicted"/>
<dbReference type="SUPFAM" id="SSF81321">
    <property type="entry name" value="Family A G protein-coupled receptor-like"/>
    <property type="match status" value="1"/>
</dbReference>
<organism evidence="13 14">
    <name type="scientific">Erpetoichthys calabaricus</name>
    <name type="common">Rope fish</name>
    <name type="synonym">Calamoichthys calabaricus</name>
    <dbReference type="NCBI Taxonomy" id="27687"/>
    <lineage>
        <taxon>Eukaryota</taxon>
        <taxon>Metazoa</taxon>
        <taxon>Chordata</taxon>
        <taxon>Craniata</taxon>
        <taxon>Vertebrata</taxon>
        <taxon>Euteleostomi</taxon>
        <taxon>Actinopterygii</taxon>
        <taxon>Polypteriformes</taxon>
        <taxon>Polypteridae</taxon>
        <taxon>Erpetoichthys</taxon>
    </lineage>
</organism>
<dbReference type="InterPro" id="IPR000276">
    <property type="entry name" value="GPCR_Rhodpsn"/>
</dbReference>
<evidence type="ECO:0000256" key="11">
    <source>
        <dbReference type="SAM" id="Phobius"/>
    </source>
</evidence>
<name>A0A8C4S0Z0_ERPCA</name>
<evidence type="ECO:0000256" key="4">
    <source>
        <dbReference type="ARBA" id="ARBA00022989"/>
    </source>
</evidence>
<keyword evidence="14" id="KW-1185">Reference proteome</keyword>
<evidence type="ECO:0000256" key="5">
    <source>
        <dbReference type="ARBA" id="ARBA00023040"/>
    </source>
</evidence>
<dbReference type="GO" id="GO:0004930">
    <property type="term" value="F:G protein-coupled receptor activity"/>
    <property type="evidence" value="ECO:0007669"/>
    <property type="project" value="UniProtKB-KW"/>
</dbReference>
<evidence type="ECO:0000256" key="7">
    <source>
        <dbReference type="ARBA" id="ARBA00023157"/>
    </source>
</evidence>
<dbReference type="PANTHER" id="PTHR24234">
    <property type="entry name" value="LYSOPHOSPHATIDIC ACID RECEPTOR 5/SPHINGOSYLPHOSPHORYLCHOLINE RECEPTOR"/>
    <property type="match status" value="1"/>
</dbReference>
<evidence type="ECO:0000256" key="6">
    <source>
        <dbReference type="ARBA" id="ARBA00023136"/>
    </source>
</evidence>
<evidence type="ECO:0000259" key="12">
    <source>
        <dbReference type="PROSITE" id="PS50262"/>
    </source>
</evidence>
<feature type="domain" description="G-protein coupled receptors family 1 profile" evidence="12">
    <location>
        <begin position="31"/>
        <end position="278"/>
    </location>
</feature>
<reference evidence="13" key="1">
    <citation type="submission" date="2021-06" db="EMBL/GenBank/DDBJ databases">
        <authorList>
            <consortium name="Wellcome Sanger Institute Data Sharing"/>
        </authorList>
    </citation>
    <scope>NUCLEOTIDE SEQUENCE [LARGE SCALE GENOMIC DNA]</scope>
</reference>
<protein>
    <recommendedName>
        <fullName evidence="12">G-protein coupled receptors family 1 profile domain-containing protein</fullName>
    </recommendedName>
</protein>
<accession>A0A8C4S0Z0</accession>
<evidence type="ECO:0000256" key="10">
    <source>
        <dbReference type="ARBA" id="ARBA00023224"/>
    </source>
</evidence>
<feature type="transmembrane region" description="Helical" evidence="11">
    <location>
        <begin position="130"/>
        <end position="151"/>
    </location>
</feature>
<reference evidence="13" key="2">
    <citation type="submission" date="2025-08" db="UniProtKB">
        <authorList>
            <consortium name="Ensembl"/>
        </authorList>
    </citation>
    <scope>IDENTIFICATION</scope>
</reference>
<dbReference type="PRINTS" id="PR00237">
    <property type="entry name" value="GPCRRHODOPSN"/>
</dbReference>
<evidence type="ECO:0000256" key="9">
    <source>
        <dbReference type="ARBA" id="ARBA00023180"/>
    </source>
</evidence>
<feature type="transmembrane region" description="Helical" evidence="11">
    <location>
        <begin position="171"/>
        <end position="196"/>
    </location>
</feature>
<dbReference type="AlphaFoldDB" id="A0A8C4S0Z0"/>
<keyword evidence="3 11" id="KW-0812">Transmembrane</keyword>
<feature type="transmembrane region" description="Helical" evidence="11">
    <location>
        <begin position="52"/>
        <end position="71"/>
    </location>
</feature>
<dbReference type="Pfam" id="PF00001">
    <property type="entry name" value="7tm_1"/>
    <property type="match status" value="1"/>
</dbReference>
<sequence>MNNTTCYINFSYNRILLPSLYSSLLCFGLPSNSLALYGLYRLVKAENLLPIYVMNLLLSDLFQMCTMPFWIDYYWKERKWHFGETACLIVGFIFYVSLFVSVGFLCCIALERYLATVHPIWFHSHHRLRYACALCASIWVAFVLLFLAVNTTRGNESDLCFEHYPITKEHAIFRLTTMTMGFPLPFLLQLFLYIGIRRSLHFATSVPLNDKKRINRLLSLVLALFVLFFGPYHVISYVRYVYVVLQEDSCDFETKLDIYLQVARGLLSLNCLLDPIMYIFVCRNAQKEILAAFPFLKKPFTLLGFQKQFQESHTHNDFAINSVAGSAAPQISFLSFFFKMK</sequence>
<dbReference type="PRINTS" id="PR01157">
    <property type="entry name" value="P2YPURNOCPTR"/>
</dbReference>
<keyword evidence="10" id="KW-0807">Transducer</keyword>
<keyword evidence="5" id="KW-0297">G-protein coupled receptor</keyword>
<evidence type="ECO:0000313" key="14">
    <source>
        <dbReference type="Proteomes" id="UP000694620"/>
    </source>
</evidence>
<keyword evidence="6 11" id="KW-0472">Membrane</keyword>
<feature type="transmembrane region" description="Helical" evidence="11">
    <location>
        <begin position="258"/>
        <end position="281"/>
    </location>
</feature>
<dbReference type="PROSITE" id="PS50262">
    <property type="entry name" value="G_PROTEIN_RECEP_F1_2"/>
    <property type="match status" value="1"/>
</dbReference>
<evidence type="ECO:0000256" key="8">
    <source>
        <dbReference type="ARBA" id="ARBA00023170"/>
    </source>
</evidence>
<reference evidence="13" key="3">
    <citation type="submission" date="2025-09" db="UniProtKB">
        <authorList>
            <consortium name="Ensembl"/>
        </authorList>
    </citation>
    <scope>IDENTIFICATION</scope>
</reference>
<dbReference type="PANTHER" id="PTHR24234:SF8">
    <property type="entry name" value="G-PROTEIN COUPLED RECEPTOR 4-LIKE"/>
    <property type="match status" value="1"/>
</dbReference>
<keyword evidence="4 11" id="KW-1133">Transmembrane helix</keyword>
<evidence type="ECO:0000313" key="13">
    <source>
        <dbReference type="Ensembl" id="ENSECRP00000009466.1"/>
    </source>
</evidence>